<evidence type="ECO:0000313" key="1">
    <source>
        <dbReference type="EMBL" id="CAL1261194.1"/>
    </source>
</evidence>
<reference evidence="1 2" key="1">
    <citation type="submission" date="2024-04" db="EMBL/GenBank/DDBJ databases">
        <authorList>
            <person name="Rising A."/>
            <person name="Reimegard J."/>
            <person name="Sonavane S."/>
            <person name="Akerstrom W."/>
            <person name="Nylinder S."/>
            <person name="Hedman E."/>
            <person name="Kallberg Y."/>
        </authorList>
    </citation>
    <scope>NUCLEOTIDE SEQUENCE [LARGE SCALE GENOMIC DNA]</scope>
</reference>
<sequence>SSICLDRYLSLNVFSSFTLSTYIIFKEILELQILPTEGWKINLL</sequence>
<keyword evidence="2" id="KW-1185">Reference proteome</keyword>
<protein>
    <submittedName>
        <fullName evidence="1">Uncharacterized protein</fullName>
    </submittedName>
</protein>
<feature type="non-terminal residue" evidence="1">
    <location>
        <position position="1"/>
    </location>
</feature>
<name>A0AAV1YQK4_9ARAC</name>
<organism evidence="1 2">
    <name type="scientific">Larinioides sclopetarius</name>
    <dbReference type="NCBI Taxonomy" id="280406"/>
    <lineage>
        <taxon>Eukaryota</taxon>
        <taxon>Metazoa</taxon>
        <taxon>Ecdysozoa</taxon>
        <taxon>Arthropoda</taxon>
        <taxon>Chelicerata</taxon>
        <taxon>Arachnida</taxon>
        <taxon>Araneae</taxon>
        <taxon>Araneomorphae</taxon>
        <taxon>Entelegynae</taxon>
        <taxon>Araneoidea</taxon>
        <taxon>Araneidae</taxon>
        <taxon>Larinioides</taxon>
    </lineage>
</organism>
<dbReference type="Proteomes" id="UP001497382">
    <property type="component" value="Unassembled WGS sequence"/>
</dbReference>
<proteinExistence type="predicted"/>
<accession>A0AAV1YQK4</accession>
<dbReference type="EMBL" id="CAXIEN010000001">
    <property type="protein sequence ID" value="CAL1261194.1"/>
    <property type="molecule type" value="Genomic_DNA"/>
</dbReference>
<dbReference type="AlphaFoldDB" id="A0AAV1YQK4"/>
<comment type="caution">
    <text evidence="1">The sequence shown here is derived from an EMBL/GenBank/DDBJ whole genome shotgun (WGS) entry which is preliminary data.</text>
</comment>
<gene>
    <name evidence="1" type="ORF">LARSCL_LOCUS260</name>
</gene>
<evidence type="ECO:0000313" key="2">
    <source>
        <dbReference type="Proteomes" id="UP001497382"/>
    </source>
</evidence>